<name>A0A392NGF2_9FABA</name>
<organism evidence="2 3">
    <name type="scientific">Trifolium medium</name>
    <dbReference type="NCBI Taxonomy" id="97028"/>
    <lineage>
        <taxon>Eukaryota</taxon>
        <taxon>Viridiplantae</taxon>
        <taxon>Streptophyta</taxon>
        <taxon>Embryophyta</taxon>
        <taxon>Tracheophyta</taxon>
        <taxon>Spermatophyta</taxon>
        <taxon>Magnoliopsida</taxon>
        <taxon>eudicotyledons</taxon>
        <taxon>Gunneridae</taxon>
        <taxon>Pentapetalae</taxon>
        <taxon>rosids</taxon>
        <taxon>fabids</taxon>
        <taxon>Fabales</taxon>
        <taxon>Fabaceae</taxon>
        <taxon>Papilionoideae</taxon>
        <taxon>50 kb inversion clade</taxon>
        <taxon>NPAAA clade</taxon>
        <taxon>Hologalegina</taxon>
        <taxon>IRL clade</taxon>
        <taxon>Trifolieae</taxon>
        <taxon>Trifolium</taxon>
    </lineage>
</organism>
<evidence type="ECO:0000313" key="2">
    <source>
        <dbReference type="EMBL" id="MCH98279.1"/>
    </source>
</evidence>
<evidence type="ECO:0000313" key="3">
    <source>
        <dbReference type="Proteomes" id="UP000265520"/>
    </source>
</evidence>
<dbReference type="PANTHER" id="PTHR47723">
    <property type="entry name" value="OS05G0353850 PROTEIN"/>
    <property type="match status" value="1"/>
</dbReference>
<dbReference type="PROSITE" id="PS50879">
    <property type="entry name" value="RNASE_H_1"/>
    <property type="match status" value="1"/>
</dbReference>
<dbReference type="EMBL" id="LXQA010037185">
    <property type="protein sequence ID" value="MCH98279.1"/>
    <property type="molecule type" value="Genomic_DNA"/>
</dbReference>
<proteinExistence type="predicted"/>
<dbReference type="Proteomes" id="UP000265520">
    <property type="component" value="Unassembled WGS sequence"/>
</dbReference>
<dbReference type="InterPro" id="IPR044730">
    <property type="entry name" value="RNase_H-like_dom_plant"/>
</dbReference>
<dbReference type="GO" id="GO:0004523">
    <property type="term" value="F:RNA-DNA hybrid ribonuclease activity"/>
    <property type="evidence" value="ECO:0007669"/>
    <property type="project" value="InterPro"/>
</dbReference>
<dbReference type="InterPro" id="IPR053151">
    <property type="entry name" value="RNase_H-like"/>
</dbReference>
<dbReference type="SUPFAM" id="SSF53098">
    <property type="entry name" value="Ribonuclease H-like"/>
    <property type="match status" value="1"/>
</dbReference>
<reference evidence="2 3" key="1">
    <citation type="journal article" date="2018" name="Front. Plant Sci.">
        <title>Red Clover (Trifolium pratense) and Zigzag Clover (T. medium) - A Picture of Genomic Similarities and Differences.</title>
        <authorList>
            <person name="Dluhosova J."/>
            <person name="Istvanek J."/>
            <person name="Nedelnik J."/>
            <person name="Repkova J."/>
        </authorList>
    </citation>
    <scope>NUCLEOTIDE SEQUENCE [LARGE SCALE GENOMIC DNA]</scope>
    <source>
        <strain evidence="3">cv. 10/8</strain>
        <tissue evidence="2">Leaf</tissue>
    </source>
</reference>
<dbReference type="AlphaFoldDB" id="A0A392NGF2"/>
<evidence type="ECO:0000259" key="1">
    <source>
        <dbReference type="PROSITE" id="PS50879"/>
    </source>
</evidence>
<feature type="domain" description="RNase H type-1" evidence="1">
    <location>
        <begin position="110"/>
        <end position="239"/>
    </location>
</feature>
<dbReference type="PANTHER" id="PTHR47723:SF19">
    <property type="entry name" value="POLYNUCLEOTIDYL TRANSFERASE, RIBONUCLEASE H-LIKE SUPERFAMILY PROTEIN"/>
    <property type="match status" value="1"/>
</dbReference>
<dbReference type="CDD" id="cd06222">
    <property type="entry name" value="RNase_H_like"/>
    <property type="match status" value="1"/>
</dbReference>
<dbReference type="GO" id="GO:0003676">
    <property type="term" value="F:nucleic acid binding"/>
    <property type="evidence" value="ECO:0007669"/>
    <property type="project" value="InterPro"/>
</dbReference>
<sequence length="273" mass="30737">NKLIAAAVSLNDEDDDFRAWPGGKRDEFSVASAYCMLNDIPRLENNVWQRLWHIEGWRNKAIHDEEWSRPQQHWLLVYKLVNNYKEAKQAGDIASVTTRTKALISWHPPPVNWVRLNTDGSSKNSLTAGFGGLIRGSDGEWLGGFSKFVGSCSACVAELWGVLEGLKYAWNLGFRFVELHIDSQVVVKMIQEDGTASSSCWSLVRRIRQLLEREWEIKIEHSYREANKCADMLANIGCESGGPLIYYESCSTPLSLLFSADVMGVATPRLIAL</sequence>
<dbReference type="InterPro" id="IPR012337">
    <property type="entry name" value="RNaseH-like_sf"/>
</dbReference>
<dbReference type="InterPro" id="IPR002156">
    <property type="entry name" value="RNaseH_domain"/>
</dbReference>
<protein>
    <submittedName>
        <fullName evidence="2">Ribonuclease H protein</fullName>
    </submittedName>
</protein>
<accession>A0A392NGF2</accession>
<dbReference type="InterPro" id="IPR036397">
    <property type="entry name" value="RNaseH_sf"/>
</dbReference>
<dbReference type="Pfam" id="PF13456">
    <property type="entry name" value="RVT_3"/>
    <property type="match status" value="1"/>
</dbReference>
<feature type="non-terminal residue" evidence="2">
    <location>
        <position position="1"/>
    </location>
</feature>
<keyword evidence="3" id="KW-1185">Reference proteome</keyword>
<dbReference type="Gene3D" id="3.30.420.10">
    <property type="entry name" value="Ribonuclease H-like superfamily/Ribonuclease H"/>
    <property type="match status" value="1"/>
</dbReference>
<comment type="caution">
    <text evidence="2">The sequence shown here is derived from an EMBL/GenBank/DDBJ whole genome shotgun (WGS) entry which is preliminary data.</text>
</comment>